<dbReference type="InterPro" id="IPR029058">
    <property type="entry name" value="AB_hydrolase_fold"/>
</dbReference>
<dbReference type="PANTHER" id="PTHR43265:SF1">
    <property type="entry name" value="ESTERASE ESTD"/>
    <property type="match status" value="1"/>
</dbReference>
<organism evidence="1">
    <name type="scientific">marine metagenome</name>
    <dbReference type="NCBI Taxonomy" id="408172"/>
    <lineage>
        <taxon>unclassified sequences</taxon>
        <taxon>metagenomes</taxon>
        <taxon>ecological metagenomes</taxon>
    </lineage>
</organism>
<dbReference type="Gene3D" id="3.40.50.1820">
    <property type="entry name" value="alpha/beta hydrolase"/>
    <property type="match status" value="1"/>
</dbReference>
<sequence>MNTETEEVFIEEKVVLSNEMGKVYGSLLVPNITSETVALIISGSGPTDRDGNQPTLKNNSLKQLAHTLYQSDIASLRYDKRAIAESKIKDLNEADLLFEHYVEDASSWIQWLKESSRFKQIVVIGHSEGSLIGMIAAQRSGADKFISLAGPGKSADRLLKEQLAKQTGVSYFADPLIDDLVQGKQVKPPPFLKSLFRPSVQPYLISWFKYDPSKEMAKLDIDCLIIQGNTDLQVSVEDANLLLSSNKKASIRIIDGMNHILKNTSKKRKENLGSYNDPTLPLNKELTELITTFISK</sequence>
<proteinExistence type="predicted"/>
<dbReference type="SUPFAM" id="SSF53474">
    <property type="entry name" value="alpha/beta-Hydrolases"/>
    <property type="match status" value="1"/>
</dbReference>
<name>A0A382JK63_9ZZZZ</name>
<dbReference type="AlphaFoldDB" id="A0A382JK63"/>
<dbReference type="InterPro" id="IPR053145">
    <property type="entry name" value="AB_hydrolase_Est10"/>
</dbReference>
<reference evidence="1" key="1">
    <citation type="submission" date="2018-05" db="EMBL/GenBank/DDBJ databases">
        <authorList>
            <person name="Lanie J.A."/>
            <person name="Ng W.-L."/>
            <person name="Kazmierczak K.M."/>
            <person name="Andrzejewski T.M."/>
            <person name="Davidsen T.M."/>
            <person name="Wayne K.J."/>
            <person name="Tettelin H."/>
            <person name="Glass J.I."/>
            <person name="Rusch D."/>
            <person name="Podicherti R."/>
            <person name="Tsui H.-C.T."/>
            <person name="Winkler M.E."/>
        </authorList>
    </citation>
    <scope>NUCLEOTIDE SEQUENCE</scope>
</reference>
<gene>
    <name evidence="1" type="ORF">METZ01_LOCUS265374</name>
</gene>
<evidence type="ECO:0000313" key="1">
    <source>
        <dbReference type="EMBL" id="SVC12520.1"/>
    </source>
</evidence>
<dbReference type="GO" id="GO:0052689">
    <property type="term" value="F:carboxylic ester hydrolase activity"/>
    <property type="evidence" value="ECO:0007669"/>
    <property type="project" value="TreeGrafter"/>
</dbReference>
<dbReference type="PANTHER" id="PTHR43265">
    <property type="entry name" value="ESTERASE ESTD"/>
    <property type="match status" value="1"/>
</dbReference>
<accession>A0A382JK63</accession>
<protein>
    <submittedName>
        <fullName evidence="1">Uncharacterized protein</fullName>
    </submittedName>
</protein>
<dbReference type="EMBL" id="UINC01074883">
    <property type="protein sequence ID" value="SVC12520.1"/>
    <property type="molecule type" value="Genomic_DNA"/>
</dbReference>